<dbReference type="Proteomes" id="UP000554837">
    <property type="component" value="Unassembled WGS sequence"/>
</dbReference>
<dbReference type="PRINTS" id="PR00786">
    <property type="entry name" value="NEPRILYSIN"/>
</dbReference>
<keyword evidence="3" id="KW-0645">Protease</keyword>
<keyword evidence="4" id="KW-0479">Metal-binding</keyword>
<evidence type="ECO:0000256" key="5">
    <source>
        <dbReference type="ARBA" id="ARBA00022801"/>
    </source>
</evidence>
<evidence type="ECO:0000256" key="8">
    <source>
        <dbReference type="SAM" id="SignalP"/>
    </source>
</evidence>
<sequence>MLLRPLALAAALMSLSLAAQAQTSGLDRAGFDPAVRVQDDLFRAANGHWLNTVEMPADKSEYGAFIQLRDKSDREVRAIVEALAARTDNPKGSVAEKVALFYAAYSDLAQIDARGLAPIKPWLAGIERIQNRKDLARWLGAQQGLMNLPIALAIHPDFKEPGINRPLTWQGGLGLPNRDYYLKTEDARFAKAVKDYAVYLETLARLVGLPNPAQAAQTTLSLERRIAEVHWDSVANRDMVKIYNPTPVTALGQKAPGLDWAAFLQGAGLKGLDRLSISQPSATAGIAKLLATVPLKDWKTYLTLHSLDAQADTLPKAFRDARFAFRGTALTGASEEKPRWQQGIDQLNAAMGEALGQLYVAQHFPPEHKARMLTLVNNLLGSFGDSLEGLTWMGPQTKARARAKLASYVTKIGYPDQWRDYTALQVQAGDARGNSERASRFAWAREVAKSGKPVDKKEWGMTPQTVNAYYNPLANEIVFPAAILQPPFFDAAADDAANYGAIGAVIGHEISHGFDDQGSQFDADGALRNWWTDADRAAFTKLGEQLVAQYEQYEPVPGKKLNGKLTLGENIADLSGLQIAYKAYLKSLGGKPAPVIDGLTGQQRFFLGWSQAWREKVRESRALQLLTTDSHSPPEFRANGAAVNHDGFHEAFGTRDGDKMFKPTEKRIRIW</sequence>
<evidence type="ECO:0000256" key="3">
    <source>
        <dbReference type="ARBA" id="ARBA00022670"/>
    </source>
</evidence>
<proteinExistence type="inferred from homology"/>
<dbReference type="InterPro" id="IPR024079">
    <property type="entry name" value="MetalloPept_cat_dom_sf"/>
</dbReference>
<keyword evidence="12" id="KW-1185">Reference proteome</keyword>
<evidence type="ECO:0000256" key="7">
    <source>
        <dbReference type="ARBA" id="ARBA00023049"/>
    </source>
</evidence>
<dbReference type="AlphaFoldDB" id="A0A840S6W9"/>
<feature type="domain" description="Peptidase M13 C-terminal" evidence="9">
    <location>
        <begin position="467"/>
        <end position="668"/>
    </location>
</feature>
<dbReference type="EC" id="3.4.24.-" evidence="11"/>
<dbReference type="PANTHER" id="PTHR11733:SF167">
    <property type="entry name" value="FI17812P1-RELATED"/>
    <property type="match status" value="1"/>
</dbReference>
<dbReference type="InterPro" id="IPR042089">
    <property type="entry name" value="Peptidase_M13_dom_2"/>
</dbReference>
<accession>A0A840S6W9</accession>
<evidence type="ECO:0000259" key="10">
    <source>
        <dbReference type="Pfam" id="PF05649"/>
    </source>
</evidence>
<dbReference type="PROSITE" id="PS51885">
    <property type="entry name" value="NEPRILYSIN"/>
    <property type="match status" value="1"/>
</dbReference>
<dbReference type="CDD" id="cd08662">
    <property type="entry name" value="M13"/>
    <property type="match status" value="1"/>
</dbReference>
<dbReference type="GO" id="GO:0005886">
    <property type="term" value="C:plasma membrane"/>
    <property type="evidence" value="ECO:0007669"/>
    <property type="project" value="TreeGrafter"/>
</dbReference>
<evidence type="ECO:0000313" key="12">
    <source>
        <dbReference type="Proteomes" id="UP000554837"/>
    </source>
</evidence>
<evidence type="ECO:0000313" key="11">
    <source>
        <dbReference type="EMBL" id="MBB5205258.1"/>
    </source>
</evidence>
<comment type="caution">
    <text evidence="11">The sequence shown here is derived from an EMBL/GenBank/DDBJ whole genome shotgun (WGS) entry which is preliminary data.</text>
</comment>
<comment type="cofactor">
    <cofactor evidence="1">
        <name>Zn(2+)</name>
        <dbReference type="ChEBI" id="CHEBI:29105"/>
    </cofactor>
</comment>
<dbReference type="GO" id="GO:0004222">
    <property type="term" value="F:metalloendopeptidase activity"/>
    <property type="evidence" value="ECO:0007669"/>
    <property type="project" value="InterPro"/>
</dbReference>
<evidence type="ECO:0000259" key="9">
    <source>
        <dbReference type="Pfam" id="PF01431"/>
    </source>
</evidence>
<dbReference type="Gene3D" id="1.10.1380.10">
    <property type="entry name" value="Neutral endopeptidase , domain2"/>
    <property type="match status" value="1"/>
</dbReference>
<comment type="similarity">
    <text evidence="2">Belongs to the peptidase M13 family.</text>
</comment>
<dbReference type="InterPro" id="IPR018497">
    <property type="entry name" value="Peptidase_M13_C"/>
</dbReference>
<keyword evidence="8" id="KW-0732">Signal</keyword>
<feature type="signal peptide" evidence="8">
    <location>
        <begin position="1"/>
        <end position="21"/>
    </location>
</feature>
<dbReference type="Pfam" id="PF01431">
    <property type="entry name" value="Peptidase_M13"/>
    <property type="match status" value="1"/>
</dbReference>
<keyword evidence="7" id="KW-0482">Metalloprotease</keyword>
<dbReference type="SUPFAM" id="SSF55486">
    <property type="entry name" value="Metalloproteases ('zincins'), catalytic domain"/>
    <property type="match status" value="1"/>
</dbReference>
<protein>
    <submittedName>
        <fullName evidence="11">Putative endopeptidase</fullName>
        <ecNumber evidence="11">3.4.24.-</ecNumber>
    </submittedName>
</protein>
<evidence type="ECO:0000256" key="2">
    <source>
        <dbReference type="ARBA" id="ARBA00007357"/>
    </source>
</evidence>
<evidence type="ECO:0000256" key="1">
    <source>
        <dbReference type="ARBA" id="ARBA00001947"/>
    </source>
</evidence>
<dbReference type="Pfam" id="PF05649">
    <property type="entry name" value="Peptidase_M13_N"/>
    <property type="match status" value="1"/>
</dbReference>
<feature type="domain" description="Peptidase M13 N-terminal" evidence="10">
    <location>
        <begin position="38"/>
        <end position="415"/>
    </location>
</feature>
<keyword evidence="6" id="KW-0862">Zinc</keyword>
<organism evidence="11 12">
    <name type="scientific">Inhella inkyongensis</name>
    <dbReference type="NCBI Taxonomy" id="392593"/>
    <lineage>
        <taxon>Bacteria</taxon>
        <taxon>Pseudomonadati</taxon>
        <taxon>Pseudomonadota</taxon>
        <taxon>Betaproteobacteria</taxon>
        <taxon>Burkholderiales</taxon>
        <taxon>Sphaerotilaceae</taxon>
        <taxon>Inhella</taxon>
    </lineage>
</organism>
<dbReference type="OrthoDB" id="9775677at2"/>
<reference evidence="11 12" key="1">
    <citation type="submission" date="2020-08" db="EMBL/GenBank/DDBJ databases">
        <title>Genomic Encyclopedia of Type Strains, Phase IV (KMG-IV): sequencing the most valuable type-strain genomes for metagenomic binning, comparative biology and taxonomic classification.</title>
        <authorList>
            <person name="Goeker M."/>
        </authorList>
    </citation>
    <scope>NUCLEOTIDE SEQUENCE [LARGE SCALE GENOMIC DNA]</scope>
    <source>
        <strain evidence="11 12">DSM 23958</strain>
    </source>
</reference>
<evidence type="ECO:0000256" key="4">
    <source>
        <dbReference type="ARBA" id="ARBA00022723"/>
    </source>
</evidence>
<keyword evidence="5 11" id="KW-0378">Hydrolase</keyword>
<evidence type="ECO:0000256" key="6">
    <source>
        <dbReference type="ARBA" id="ARBA00022833"/>
    </source>
</evidence>
<dbReference type="InterPro" id="IPR008753">
    <property type="entry name" value="Peptidase_M13_N"/>
</dbReference>
<dbReference type="GO" id="GO:0046872">
    <property type="term" value="F:metal ion binding"/>
    <property type="evidence" value="ECO:0007669"/>
    <property type="project" value="UniProtKB-KW"/>
</dbReference>
<gene>
    <name evidence="11" type="ORF">HNQ51_002577</name>
</gene>
<dbReference type="InterPro" id="IPR000718">
    <property type="entry name" value="Peptidase_M13"/>
</dbReference>
<feature type="chain" id="PRO_5033003879" evidence="8">
    <location>
        <begin position="22"/>
        <end position="671"/>
    </location>
</feature>
<dbReference type="PANTHER" id="PTHR11733">
    <property type="entry name" value="ZINC METALLOPROTEASE FAMILY M13 NEPRILYSIN-RELATED"/>
    <property type="match status" value="1"/>
</dbReference>
<dbReference type="EMBL" id="JACHHO010000003">
    <property type="protein sequence ID" value="MBB5205258.1"/>
    <property type="molecule type" value="Genomic_DNA"/>
</dbReference>
<dbReference type="Gene3D" id="3.40.390.10">
    <property type="entry name" value="Collagenase (Catalytic Domain)"/>
    <property type="match status" value="1"/>
</dbReference>
<name>A0A840S6W9_9BURK</name>
<dbReference type="RefSeq" id="WP_138858206.1">
    <property type="nucleotide sequence ID" value="NZ_CP040709.1"/>
</dbReference>
<dbReference type="GO" id="GO:0016485">
    <property type="term" value="P:protein processing"/>
    <property type="evidence" value="ECO:0007669"/>
    <property type="project" value="TreeGrafter"/>
</dbReference>